<evidence type="ECO:0000256" key="5">
    <source>
        <dbReference type="ARBA" id="ARBA00022692"/>
    </source>
</evidence>
<accession>A0A7U3NL09</accession>
<evidence type="ECO:0000256" key="3">
    <source>
        <dbReference type="ARBA" id="ARBA00022448"/>
    </source>
</evidence>
<feature type="domain" description="ABC transmembrane type-1" evidence="9">
    <location>
        <begin position="43"/>
        <end position="231"/>
    </location>
</feature>
<keyword evidence="3 8" id="KW-0813">Transport</keyword>
<dbReference type="CDD" id="cd06261">
    <property type="entry name" value="TM_PBP2"/>
    <property type="match status" value="1"/>
</dbReference>
<name>A0A7U3NL09_9CYAN</name>
<dbReference type="Proteomes" id="UP000593846">
    <property type="component" value="Chromosome"/>
</dbReference>
<dbReference type="PANTHER" id="PTHR43848">
    <property type="entry name" value="PUTRESCINE TRANSPORT SYSTEM PERMEASE PROTEIN POTI"/>
    <property type="match status" value="1"/>
</dbReference>
<feature type="transmembrane region" description="Helical" evidence="8">
    <location>
        <begin position="172"/>
        <end position="193"/>
    </location>
</feature>
<feature type="transmembrane region" description="Helical" evidence="8">
    <location>
        <begin position="83"/>
        <end position="105"/>
    </location>
</feature>
<comment type="similarity">
    <text evidence="2">Belongs to the binding-protein-dependent transport system permease family. CysTW subfamily.</text>
</comment>
<gene>
    <name evidence="10" type="ORF">IM676_10310</name>
</gene>
<evidence type="ECO:0000256" key="8">
    <source>
        <dbReference type="RuleBase" id="RU363032"/>
    </source>
</evidence>
<protein>
    <submittedName>
        <fullName evidence="10">ABC transporter permease</fullName>
    </submittedName>
</protein>
<dbReference type="AlphaFoldDB" id="A0A7U3NL09"/>
<dbReference type="Gene3D" id="1.10.3720.10">
    <property type="entry name" value="MetI-like"/>
    <property type="match status" value="1"/>
</dbReference>
<dbReference type="InterPro" id="IPR035906">
    <property type="entry name" value="MetI-like_sf"/>
</dbReference>
<feature type="transmembrane region" description="Helical" evidence="8">
    <location>
        <begin position="47"/>
        <end position="71"/>
    </location>
</feature>
<sequence length="241" mass="26561">MCFSILNFGFDSFNPSPDRTNYTIGFTVNWYNIFRSEEFFSALKNSLIISVTVVGILALLGTLMVIGLGVYQLSSKNWYSGISYLRLIIPDLVIAVAILVFLAAFVIPLSVWTIIAAHIVFCLAYMVLVLCSRVANLDSHLLEAALDLGATPRQAFMKVLLPQLTPSIRTSCLLAFVLSLVDFLLGSLTLGSGCNNLQGEILCRLRTELQPEINTLSIFLITGVVLIVLVAEFIRAFDNKK</sequence>
<evidence type="ECO:0000313" key="11">
    <source>
        <dbReference type="Proteomes" id="UP000593846"/>
    </source>
</evidence>
<keyword evidence="6 8" id="KW-1133">Transmembrane helix</keyword>
<keyword evidence="7 8" id="KW-0472">Membrane</keyword>
<dbReference type="InterPro" id="IPR051789">
    <property type="entry name" value="Bact_Polyamine_Transport"/>
</dbReference>
<evidence type="ECO:0000256" key="2">
    <source>
        <dbReference type="ARBA" id="ARBA00007069"/>
    </source>
</evidence>
<dbReference type="SUPFAM" id="SSF161098">
    <property type="entry name" value="MetI-like"/>
    <property type="match status" value="1"/>
</dbReference>
<feature type="transmembrane region" description="Helical" evidence="8">
    <location>
        <begin position="111"/>
        <end position="131"/>
    </location>
</feature>
<keyword evidence="5 8" id="KW-0812">Transmembrane</keyword>
<dbReference type="KEGG" id="aee:IM676_10310"/>
<dbReference type="GO" id="GO:0005886">
    <property type="term" value="C:plasma membrane"/>
    <property type="evidence" value="ECO:0007669"/>
    <property type="project" value="UniProtKB-SubCell"/>
</dbReference>
<dbReference type="EMBL" id="CP063311">
    <property type="protein sequence ID" value="QOV21186.1"/>
    <property type="molecule type" value="Genomic_DNA"/>
</dbReference>
<evidence type="ECO:0000256" key="7">
    <source>
        <dbReference type="ARBA" id="ARBA00023136"/>
    </source>
</evidence>
<evidence type="ECO:0000256" key="4">
    <source>
        <dbReference type="ARBA" id="ARBA00022475"/>
    </source>
</evidence>
<reference evidence="11" key="1">
    <citation type="submission" date="2020-10" db="EMBL/GenBank/DDBJ databases">
        <title>Genome-based taxonomic classification of the species Anabaenopsis elenkinii.</title>
        <authorList>
            <person name="Delbaje E."/>
            <person name="Andreote A.P.D."/>
            <person name="Pellegrinetti T.A."/>
            <person name="Cruz R.B."/>
            <person name="Branco L.H.Z."/>
            <person name="Fiore M.F."/>
        </authorList>
    </citation>
    <scope>NUCLEOTIDE SEQUENCE [LARGE SCALE GENOMIC DNA]</scope>
    <source>
        <strain evidence="11">CCIBt3563</strain>
    </source>
</reference>
<dbReference type="Pfam" id="PF00528">
    <property type="entry name" value="BPD_transp_1"/>
    <property type="match status" value="1"/>
</dbReference>
<feature type="transmembrane region" description="Helical" evidence="8">
    <location>
        <begin position="213"/>
        <end position="234"/>
    </location>
</feature>
<dbReference type="PROSITE" id="PS50928">
    <property type="entry name" value="ABC_TM1"/>
    <property type="match status" value="1"/>
</dbReference>
<dbReference type="InterPro" id="IPR000515">
    <property type="entry name" value="MetI-like"/>
</dbReference>
<proteinExistence type="inferred from homology"/>
<dbReference type="RefSeq" id="WP_200986837.1">
    <property type="nucleotide sequence ID" value="NZ_CP063311.1"/>
</dbReference>
<organism evidence="10 11">
    <name type="scientific">Anabaenopsis elenkinii CCIBt3563</name>
    <dbReference type="NCBI Taxonomy" id="2779889"/>
    <lineage>
        <taxon>Bacteria</taxon>
        <taxon>Bacillati</taxon>
        <taxon>Cyanobacteriota</taxon>
        <taxon>Cyanophyceae</taxon>
        <taxon>Nostocales</taxon>
        <taxon>Nodulariaceae</taxon>
        <taxon>Anabaenopsis</taxon>
    </lineage>
</organism>
<evidence type="ECO:0000256" key="1">
    <source>
        <dbReference type="ARBA" id="ARBA00004651"/>
    </source>
</evidence>
<evidence type="ECO:0000313" key="10">
    <source>
        <dbReference type="EMBL" id="QOV21186.1"/>
    </source>
</evidence>
<evidence type="ECO:0000256" key="6">
    <source>
        <dbReference type="ARBA" id="ARBA00022989"/>
    </source>
</evidence>
<dbReference type="GO" id="GO:0055085">
    <property type="term" value="P:transmembrane transport"/>
    <property type="evidence" value="ECO:0007669"/>
    <property type="project" value="InterPro"/>
</dbReference>
<dbReference type="PANTHER" id="PTHR43848:SF2">
    <property type="entry name" value="PUTRESCINE TRANSPORT SYSTEM PERMEASE PROTEIN POTI"/>
    <property type="match status" value="1"/>
</dbReference>
<comment type="subcellular location">
    <subcellularLocation>
        <location evidence="1 8">Cell membrane</location>
        <topology evidence="1 8">Multi-pass membrane protein</topology>
    </subcellularLocation>
</comment>
<keyword evidence="4" id="KW-1003">Cell membrane</keyword>
<keyword evidence="11" id="KW-1185">Reference proteome</keyword>
<evidence type="ECO:0000259" key="9">
    <source>
        <dbReference type="PROSITE" id="PS50928"/>
    </source>
</evidence>